<dbReference type="Gene3D" id="2.40.40.10">
    <property type="entry name" value="RlpA-like domain"/>
    <property type="match status" value="1"/>
</dbReference>
<evidence type="ECO:0000256" key="1">
    <source>
        <dbReference type="ARBA" id="ARBA00022729"/>
    </source>
</evidence>
<keyword evidence="1 2" id="KW-0732">Signal</keyword>
<protein>
    <recommendedName>
        <fullName evidence="5">RlpA-like double-psi beta-barrel-protein domain-containing protein-containing protein</fullName>
    </recommendedName>
</protein>
<keyword evidence="4" id="KW-1185">Reference proteome</keyword>
<dbReference type="Proteomes" id="UP000241462">
    <property type="component" value="Unassembled WGS sequence"/>
</dbReference>
<dbReference type="AlphaFoldDB" id="A0A2T3AIJ4"/>
<dbReference type="InterPro" id="IPR036908">
    <property type="entry name" value="RlpA-like_sf"/>
</dbReference>
<proteinExistence type="predicted"/>
<dbReference type="STRING" id="2025994.A0A2T3AIJ4"/>
<evidence type="ECO:0000256" key="2">
    <source>
        <dbReference type="SAM" id="SignalP"/>
    </source>
</evidence>
<sequence length="148" mass="15623">MPSSTKTTLLSLLAALTATRTTVLAASLPLGIRDDSASGVTHSGDITWYNTNNGVGACGFQLSDSEPICALSTALYDEFTKNGNPNDNDLCNKQVTITMTDGSKQTVKVADRCEACAKWDIDLTPTTFKQLVKAGTGVGRTPASWVFA</sequence>
<dbReference type="InParanoid" id="A0A2T3AIJ4"/>
<evidence type="ECO:0000313" key="3">
    <source>
        <dbReference type="EMBL" id="PSR99271.1"/>
    </source>
</evidence>
<dbReference type="InterPro" id="IPR051477">
    <property type="entry name" value="Expansin_CellWall"/>
</dbReference>
<evidence type="ECO:0000313" key="4">
    <source>
        <dbReference type="Proteomes" id="UP000241462"/>
    </source>
</evidence>
<reference evidence="3 4" key="1">
    <citation type="journal article" date="2018" name="Mycol. Prog.">
        <title>Coniella lustricola, a new species from submerged detritus.</title>
        <authorList>
            <person name="Raudabaugh D.B."/>
            <person name="Iturriaga T."/>
            <person name="Carver A."/>
            <person name="Mondo S."/>
            <person name="Pangilinan J."/>
            <person name="Lipzen A."/>
            <person name="He G."/>
            <person name="Amirebrahimi M."/>
            <person name="Grigoriev I.V."/>
            <person name="Miller A.N."/>
        </authorList>
    </citation>
    <scope>NUCLEOTIDE SEQUENCE [LARGE SCALE GENOMIC DNA]</scope>
    <source>
        <strain evidence="3 4">B22-T-1</strain>
    </source>
</reference>
<dbReference type="SUPFAM" id="SSF50685">
    <property type="entry name" value="Barwin-like endoglucanases"/>
    <property type="match status" value="1"/>
</dbReference>
<feature type="chain" id="PRO_5015551060" description="RlpA-like double-psi beta-barrel-protein domain-containing protein-containing protein" evidence="2">
    <location>
        <begin position="26"/>
        <end position="148"/>
    </location>
</feature>
<dbReference type="PANTHER" id="PTHR31836:SF28">
    <property type="entry name" value="SRCR DOMAIN-CONTAINING PROTEIN-RELATED"/>
    <property type="match status" value="1"/>
</dbReference>
<dbReference type="CDD" id="cd22191">
    <property type="entry name" value="DPBB_RlpA_EXP_N-like"/>
    <property type="match status" value="1"/>
</dbReference>
<accession>A0A2T3AIJ4</accession>
<name>A0A2T3AIJ4_9PEZI</name>
<evidence type="ECO:0008006" key="5">
    <source>
        <dbReference type="Google" id="ProtNLM"/>
    </source>
</evidence>
<organism evidence="3 4">
    <name type="scientific">Coniella lustricola</name>
    <dbReference type="NCBI Taxonomy" id="2025994"/>
    <lineage>
        <taxon>Eukaryota</taxon>
        <taxon>Fungi</taxon>
        <taxon>Dikarya</taxon>
        <taxon>Ascomycota</taxon>
        <taxon>Pezizomycotina</taxon>
        <taxon>Sordariomycetes</taxon>
        <taxon>Sordariomycetidae</taxon>
        <taxon>Diaporthales</taxon>
        <taxon>Schizoparmaceae</taxon>
        <taxon>Coniella</taxon>
    </lineage>
</organism>
<gene>
    <name evidence="3" type="ORF">BD289DRAFT_424476</name>
</gene>
<dbReference type="OrthoDB" id="623670at2759"/>
<dbReference type="PANTHER" id="PTHR31836">
    <property type="match status" value="1"/>
</dbReference>
<dbReference type="EMBL" id="KZ678385">
    <property type="protein sequence ID" value="PSR99271.1"/>
    <property type="molecule type" value="Genomic_DNA"/>
</dbReference>
<feature type="signal peptide" evidence="2">
    <location>
        <begin position="1"/>
        <end position="25"/>
    </location>
</feature>